<feature type="transmembrane region" description="Helical" evidence="6">
    <location>
        <begin position="20"/>
        <end position="43"/>
    </location>
</feature>
<dbReference type="InterPro" id="IPR003838">
    <property type="entry name" value="ABC3_permease_C"/>
</dbReference>
<feature type="transmembrane region" description="Helical" evidence="6">
    <location>
        <begin position="307"/>
        <end position="332"/>
    </location>
</feature>
<dbReference type="EMBL" id="JRHO01000014">
    <property type="protein sequence ID" value="KGK98193.1"/>
    <property type="molecule type" value="Genomic_DNA"/>
</dbReference>
<feature type="domain" description="ABC3 transporter permease C-terminal" evidence="7">
    <location>
        <begin position="255"/>
        <end position="378"/>
    </location>
</feature>
<evidence type="ECO:0000313" key="9">
    <source>
        <dbReference type="EMBL" id="KGK98193.1"/>
    </source>
</evidence>
<sequence>MPYELFIALRHLKSRRRQSLISISAIGIAVTILVISNAFMAGFTEEIYDVTVENLPHVVVTPAEEEEYIHFYNSIIPRIEGIEGVVGTSPALDGEATLQYKEQTLNVLMRGIEPEKEDSVSHISEDMIEGDLYKLIHSKNTIVIGDSLAEELDVKIGDKLSVNFPTANPASYEIVGIFDTGTPADDILTYTSLKTAQAFYDSGDAINVINIRLADYNEDKKVAKEIEALGYEASGWTETNPEILQTITIETTSNNIILALILLIASFGVVSTLNMVVMEKVKEIGVLMAMGAPASVIRRIFILESGILGLIGAVTGCLLGTAIALAIGSYPVPAEFYGIEKIPVIINISDIIITVVVVFFLNLIAGVYPAQRAAGLDPLEAISTH</sequence>
<dbReference type="InterPro" id="IPR051447">
    <property type="entry name" value="Lipoprotein-release_system"/>
</dbReference>
<evidence type="ECO:0000256" key="6">
    <source>
        <dbReference type="SAM" id="Phobius"/>
    </source>
</evidence>
<dbReference type="GO" id="GO:0044874">
    <property type="term" value="P:lipoprotein localization to outer membrane"/>
    <property type="evidence" value="ECO:0007669"/>
    <property type="project" value="TreeGrafter"/>
</dbReference>
<name>A0A099T221_METMT</name>
<evidence type="ECO:0000256" key="3">
    <source>
        <dbReference type="ARBA" id="ARBA00022692"/>
    </source>
</evidence>
<reference evidence="9 10" key="1">
    <citation type="submission" date="2014-09" db="EMBL/GenBank/DDBJ databases">
        <title>Draft genome sequence of an obligately methylotrophic methanogen, Methanococcoides methylutens, isolated from marine sediment.</title>
        <authorList>
            <person name="Guan Y."/>
            <person name="Ngugi D.K."/>
            <person name="Blom J."/>
            <person name="Ali S."/>
            <person name="Ferry J.G."/>
            <person name="Stingl U."/>
        </authorList>
    </citation>
    <scope>NUCLEOTIDE SEQUENCE [LARGE SCALE GENOMIC DNA]</scope>
    <source>
        <strain evidence="9 10">DSM 2657</strain>
    </source>
</reference>
<organism evidence="9 10">
    <name type="scientific">Methanococcoides methylutens</name>
    <dbReference type="NCBI Taxonomy" id="2226"/>
    <lineage>
        <taxon>Archaea</taxon>
        <taxon>Methanobacteriati</taxon>
        <taxon>Methanobacteriota</taxon>
        <taxon>Stenosarchaea group</taxon>
        <taxon>Methanomicrobia</taxon>
        <taxon>Methanosarcinales</taxon>
        <taxon>Methanosarcinaceae</taxon>
        <taxon>Methanococcoides</taxon>
    </lineage>
</organism>
<dbReference type="OrthoDB" id="11469at2157"/>
<proteinExistence type="predicted"/>
<keyword evidence="10" id="KW-1185">Reference proteome</keyword>
<dbReference type="RefSeq" id="WP_048195515.1">
    <property type="nucleotide sequence ID" value="NZ_CAAGSM010000001.1"/>
</dbReference>
<dbReference type="AlphaFoldDB" id="A0A099T221"/>
<feature type="transmembrane region" description="Helical" evidence="6">
    <location>
        <begin position="256"/>
        <end position="277"/>
    </location>
</feature>
<gene>
    <name evidence="9" type="ORF">LI82_10755</name>
</gene>
<dbReference type="Proteomes" id="UP000029859">
    <property type="component" value="Unassembled WGS sequence"/>
</dbReference>
<evidence type="ECO:0000259" key="7">
    <source>
        <dbReference type="Pfam" id="PF02687"/>
    </source>
</evidence>
<dbReference type="PANTHER" id="PTHR30489">
    <property type="entry name" value="LIPOPROTEIN-RELEASING SYSTEM TRANSMEMBRANE PROTEIN LOLE"/>
    <property type="match status" value="1"/>
</dbReference>
<evidence type="ECO:0000256" key="2">
    <source>
        <dbReference type="ARBA" id="ARBA00022475"/>
    </source>
</evidence>
<evidence type="ECO:0000256" key="1">
    <source>
        <dbReference type="ARBA" id="ARBA00004651"/>
    </source>
</evidence>
<keyword evidence="4 6" id="KW-1133">Transmembrane helix</keyword>
<dbReference type="PANTHER" id="PTHR30489:SF0">
    <property type="entry name" value="LIPOPROTEIN-RELEASING SYSTEM TRANSMEMBRANE PROTEIN LOLE"/>
    <property type="match status" value="1"/>
</dbReference>
<comment type="caution">
    <text evidence="9">The sequence shown here is derived from an EMBL/GenBank/DDBJ whole genome shotgun (WGS) entry which is preliminary data.</text>
</comment>
<protein>
    <submittedName>
        <fullName evidence="9">ABC transporter substrate-binding protein</fullName>
    </submittedName>
</protein>
<evidence type="ECO:0000256" key="5">
    <source>
        <dbReference type="ARBA" id="ARBA00023136"/>
    </source>
</evidence>
<keyword evidence="5 6" id="KW-0472">Membrane</keyword>
<evidence type="ECO:0000259" key="8">
    <source>
        <dbReference type="Pfam" id="PF12704"/>
    </source>
</evidence>
<feature type="domain" description="MacB-like periplasmic core" evidence="8">
    <location>
        <begin position="19"/>
        <end position="229"/>
    </location>
</feature>
<dbReference type="Pfam" id="PF02687">
    <property type="entry name" value="FtsX"/>
    <property type="match status" value="1"/>
</dbReference>
<dbReference type="InterPro" id="IPR025857">
    <property type="entry name" value="MacB_PCD"/>
</dbReference>
<keyword evidence="3 6" id="KW-0812">Transmembrane</keyword>
<dbReference type="Pfam" id="PF12704">
    <property type="entry name" value="MacB_PCD"/>
    <property type="match status" value="1"/>
</dbReference>
<evidence type="ECO:0000313" key="10">
    <source>
        <dbReference type="Proteomes" id="UP000029859"/>
    </source>
</evidence>
<dbReference type="GO" id="GO:0098797">
    <property type="term" value="C:plasma membrane protein complex"/>
    <property type="evidence" value="ECO:0007669"/>
    <property type="project" value="TreeGrafter"/>
</dbReference>
<evidence type="ECO:0000256" key="4">
    <source>
        <dbReference type="ARBA" id="ARBA00022989"/>
    </source>
</evidence>
<accession>A0A099T221</accession>
<keyword evidence="2" id="KW-1003">Cell membrane</keyword>
<comment type="subcellular location">
    <subcellularLocation>
        <location evidence="1">Cell membrane</location>
        <topology evidence="1">Multi-pass membrane protein</topology>
    </subcellularLocation>
</comment>
<feature type="transmembrane region" description="Helical" evidence="6">
    <location>
        <begin position="344"/>
        <end position="368"/>
    </location>
</feature>